<organism evidence="2 3">
    <name type="scientific">Streptomyces cirratus</name>
    <dbReference type="NCBI Taxonomy" id="68187"/>
    <lineage>
        <taxon>Bacteria</taxon>
        <taxon>Bacillati</taxon>
        <taxon>Actinomycetota</taxon>
        <taxon>Actinomycetes</taxon>
        <taxon>Kitasatosporales</taxon>
        <taxon>Streptomycetaceae</taxon>
        <taxon>Streptomyces</taxon>
    </lineage>
</organism>
<dbReference type="RefSeq" id="WP_190186748.1">
    <property type="nucleotide sequence ID" value="NZ_BMVP01000013.1"/>
</dbReference>
<gene>
    <name evidence="2" type="ORF">GCM10010347_53070</name>
</gene>
<sequence length="203" mass="22706">MTTNWATDAAAILENDRVRLTPVTETDREGVRAVAMDPDIWRYFVSAVENDTDFETFFDAMLADQDAGRRAVYVITDKATGRIAGSMSFGNMAEADRRLEIGWSWLGRDFRGKGINHWAKALLLAHAFDVLEAERVEFKTDVLNIQARRGLRNIGATEEGTLRSFNFMPGGRRRDAVFYSVLRAEWPEVGAALAWGPKTAVTA</sequence>
<evidence type="ECO:0000313" key="3">
    <source>
        <dbReference type="Proteomes" id="UP000642673"/>
    </source>
</evidence>
<dbReference type="SUPFAM" id="SSF55729">
    <property type="entry name" value="Acyl-CoA N-acyltransferases (Nat)"/>
    <property type="match status" value="1"/>
</dbReference>
<dbReference type="InterPro" id="IPR000182">
    <property type="entry name" value="GNAT_dom"/>
</dbReference>
<dbReference type="PROSITE" id="PS51186">
    <property type="entry name" value="GNAT"/>
    <property type="match status" value="1"/>
</dbReference>
<reference evidence="3" key="1">
    <citation type="journal article" date="2019" name="Int. J. Syst. Evol. Microbiol.">
        <title>The Global Catalogue of Microorganisms (GCM) 10K type strain sequencing project: providing services to taxonomists for standard genome sequencing and annotation.</title>
        <authorList>
            <consortium name="The Broad Institute Genomics Platform"/>
            <consortium name="The Broad Institute Genome Sequencing Center for Infectious Disease"/>
            <person name="Wu L."/>
            <person name="Ma J."/>
        </authorList>
    </citation>
    <scope>NUCLEOTIDE SEQUENCE [LARGE SCALE GENOMIC DNA]</scope>
    <source>
        <strain evidence="3">JCM 4738</strain>
    </source>
</reference>
<keyword evidence="3" id="KW-1185">Reference proteome</keyword>
<dbReference type="Pfam" id="PF13302">
    <property type="entry name" value="Acetyltransf_3"/>
    <property type="match status" value="1"/>
</dbReference>
<dbReference type="Proteomes" id="UP000642673">
    <property type="component" value="Unassembled WGS sequence"/>
</dbReference>
<evidence type="ECO:0000313" key="2">
    <source>
        <dbReference type="EMBL" id="GHB75951.1"/>
    </source>
</evidence>
<dbReference type="InterPro" id="IPR016181">
    <property type="entry name" value="Acyl_CoA_acyltransferase"/>
</dbReference>
<dbReference type="PANTHER" id="PTHR43610">
    <property type="entry name" value="BLL6696 PROTEIN"/>
    <property type="match status" value="1"/>
</dbReference>
<dbReference type="Gene3D" id="3.40.630.30">
    <property type="match status" value="1"/>
</dbReference>
<feature type="domain" description="N-acetyltransferase" evidence="1">
    <location>
        <begin position="18"/>
        <end position="184"/>
    </location>
</feature>
<proteinExistence type="predicted"/>
<protein>
    <submittedName>
        <fullName evidence="2">N-acetyltransferase</fullName>
    </submittedName>
</protein>
<name>A0ABQ3F2Y0_9ACTN</name>
<dbReference type="PANTHER" id="PTHR43610:SF1">
    <property type="entry name" value="N-ACETYLTRANSFERASE DOMAIN-CONTAINING PROTEIN"/>
    <property type="match status" value="1"/>
</dbReference>
<comment type="caution">
    <text evidence="2">The sequence shown here is derived from an EMBL/GenBank/DDBJ whole genome shotgun (WGS) entry which is preliminary data.</text>
</comment>
<dbReference type="EMBL" id="BMVP01000013">
    <property type="protein sequence ID" value="GHB75951.1"/>
    <property type="molecule type" value="Genomic_DNA"/>
</dbReference>
<accession>A0ABQ3F2Y0</accession>
<evidence type="ECO:0000259" key="1">
    <source>
        <dbReference type="PROSITE" id="PS51186"/>
    </source>
</evidence>